<comment type="caution">
    <text evidence="2">The sequence shown here is derived from an EMBL/GenBank/DDBJ whole genome shotgun (WGS) entry which is preliminary data.</text>
</comment>
<protein>
    <recommendedName>
        <fullName evidence="4">WD40 repeat domain-containing protein</fullName>
    </recommendedName>
</protein>
<dbReference type="InterPro" id="IPR015943">
    <property type="entry name" value="WD40/YVTN_repeat-like_dom_sf"/>
</dbReference>
<keyword evidence="3" id="KW-1185">Reference proteome</keyword>
<dbReference type="SUPFAM" id="SSF50998">
    <property type="entry name" value="Quinoprotein alcohol dehydrogenase-like"/>
    <property type="match status" value="1"/>
</dbReference>
<gene>
    <name evidence="2" type="ORF">ACFPKY_11595</name>
</gene>
<proteinExistence type="predicted"/>
<evidence type="ECO:0008006" key="4">
    <source>
        <dbReference type="Google" id="ProtNLM"/>
    </source>
</evidence>
<keyword evidence="1" id="KW-1133">Transmembrane helix</keyword>
<dbReference type="Gene3D" id="2.130.10.10">
    <property type="entry name" value="YVTN repeat-like/Quinoprotein amine dehydrogenase"/>
    <property type="match status" value="1"/>
</dbReference>
<dbReference type="RefSeq" id="WP_345178061.1">
    <property type="nucleotide sequence ID" value="NZ_BAABFQ010000007.1"/>
</dbReference>
<dbReference type="EMBL" id="JBHSMD010000004">
    <property type="protein sequence ID" value="MFC5493748.1"/>
    <property type="molecule type" value="Genomic_DNA"/>
</dbReference>
<evidence type="ECO:0000313" key="3">
    <source>
        <dbReference type="Proteomes" id="UP001595956"/>
    </source>
</evidence>
<reference evidence="3" key="1">
    <citation type="journal article" date="2019" name="Int. J. Syst. Evol. Microbiol.">
        <title>The Global Catalogue of Microorganisms (GCM) 10K type strain sequencing project: providing services to taxonomists for standard genome sequencing and annotation.</title>
        <authorList>
            <consortium name="The Broad Institute Genomics Platform"/>
            <consortium name="The Broad Institute Genome Sequencing Center for Infectious Disease"/>
            <person name="Wu L."/>
            <person name="Ma J."/>
        </authorList>
    </citation>
    <scope>NUCLEOTIDE SEQUENCE [LARGE SCALE GENOMIC DNA]</scope>
    <source>
        <strain evidence="3">KACC 13778</strain>
    </source>
</reference>
<feature type="transmembrane region" description="Helical" evidence="1">
    <location>
        <begin position="40"/>
        <end position="59"/>
    </location>
</feature>
<sequence>MTDRLSTLLHEGADTIDVPPMPGDLIAAGRREERRRRTRTALVGAVAAILVVTGATVAVDRWRDSDDSIQPADELAYQQLGAWISDEVVHIGDRTVEVPGAQSLVYTSAGAIVANLPDSIEDPTRLTLVAPDGETRDLGHFDAIAAEAGSPELVYAEEVEDQGYVQLQVLDLATDETRPLGDPFQSEETPLLGRSDRYVIVTQDQLEVAVDMDTGEVSRMPRRELGFSVPWGYGPAGYITAPDPESEPVEITQWHVRSMPDGDLVGSYPDAGGQYATVSPDGRYLLTSSDTTALVYDVASGERLPLELTLTEFQPTGWTPDGHVLTTGEDGTVVSCGPATGECTDTGVPAGDDLRLERGSFNSWS</sequence>
<keyword evidence="1" id="KW-0472">Membrane</keyword>
<keyword evidence="1" id="KW-0812">Transmembrane</keyword>
<dbReference type="Proteomes" id="UP001595956">
    <property type="component" value="Unassembled WGS sequence"/>
</dbReference>
<evidence type="ECO:0000256" key="1">
    <source>
        <dbReference type="SAM" id="Phobius"/>
    </source>
</evidence>
<name>A0ABW0N3C0_9ACTN</name>
<evidence type="ECO:0000313" key="2">
    <source>
        <dbReference type="EMBL" id="MFC5493748.1"/>
    </source>
</evidence>
<accession>A0ABW0N3C0</accession>
<organism evidence="2 3">
    <name type="scientific">Nocardioides caricicola</name>
    <dbReference type="NCBI Taxonomy" id="634770"/>
    <lineage>
        <taxon>Bacteria</taxon>
        <taxon>Bacillati</taxon>
        <taxon>Actinomycetota</taxon>
        <taxon>Actinomycetes</taxon>
        <taxon>Propionibacteriales</taxon>
        <taxon>Nocardioidaceae</taxon>
        <taxon>Nocardioides</taxon>
    </lineage>
</organism>
<dbReference type="InterPro" id="IPR011047">
    <property type="entry name" value="Quinoprotein_ADH-like_sf"/>
</dbReference>